<proteinExistence type="predicted"/>
<reference evidence="1 2" key="1">
    <citation type="submission" date="2023-05" db="EMBL/GenBank/DDBJ databases">
        <title>Novel species of genus Flectobacillus isolated from stream in China.</title>
        <authorList>
            <person name="Lu H."/>
        </authorList>
    </citation>
    <scope>NUCLEOTIDE SEQUENCE [LARGE SCALE GENOMIC DNA]</scope>
    <source>
        <strain evidence="1 2">KCTC 42575</strain>
    </source>
</reference>
<comment type="caution">
    <text evidence="1">The sequence shown here is derived from an EMBL/GenBank/DDBJ whole genome shotgun (WGS) entry which is preliminary data.</text>
</comment>
<name>A0ABT6YBK0_9BACT</name>
<gene>
    <name evidence="1" type="ORF">QM524_15355</name>
</gene>
<evidence type="ECO:0000313" key="1">
    <source>
        <dbReference type="EMBL" id="MDI9860591.1"/>
    </source>
</evidence>
<protein>
    <recommendedName>
        <fullName evidence="3">Restriction endonuclease</fullName>
    </recommendedName>
</protein>
<keyword evidence="2" id="KW-1185">Reference proteome</keyword>
<dbReference type="RefSeq" id="WP_283345252.1">
    <property type="nucleotide sequence ID" value="NZ_JASHIF010000012.1"/>
</dbReference>
<dbReference type="EMBL" id="JASHIF010000012">
    <property type="protein sequence ID" value="MDI9860591.1"/>
    <property type="molecule type" value="Genomic_DNA"/>
</dbReference>
<sequence>MIINNTRENAIVDAICLWMGYQLRIGREQLIHEASLRYPIADTITAFGTHIERVALEKLHPLFKSRKIDLVIYEKDLHEIDAGLSDIEEVFEFKLAKKDTSNINTEEPQRLFDDIIRLAYYNLWTGKNTYFLICGKYDEFKTYFVGQSNNVISYQSKFLIPPRYSVANSTDIYPQTDKWEEAGLYKDLFSFSVDESKIKEFTIQDDWSLNSFQKSYSIREGLVNTFQFTKSLTVKTTCLAITPAGEKNKTHAAGIWRIEGF</sequence>
<dbReference type="Proteomes" id="UP001236507">
    <property type="component" value="Unassembled WGS sequence"/>
</dbReference>
<evidence type="ECO:0000313" key="2">
    <source>
        <dbReference type="Proteomes" id="UP001236507"/>
    </source>
</evidence>
<accession>A0ABT6YBK0</accession>
<evidence type="ECO:0008006" key="3">
    <source>
        <dbReference type="Google" id="ProtNLM"/>
    </source>
</evidence>
<organism evidence="1 2">
    <name type="scientific">Flectobacillus roseus</name>
    <dbReference type="NCBI Taxonomy" id="502259"/>
    <lineage>
        <taxon>Bacteria</taxon>
        <taxon>Pseudomonadati</taxon>
        <taxon>Bacteroidota</taxon>
        <taxon>Cytophagia</taxon>
        <taxon>Cytophagales</taxon>
        <taxon>Flectobacillaceae</taxon>
        <taxon>Flectobacillus</taxon>
    </lineage>
</organism>